<comment type="caution">
    <text evidence="2">The sequence shown here is derived from an EMBL/GenBank/DDBJ whole genome shotgun (WGS) entry which is preliminary data.</text>
</comment>
<dbReference type="RefSeq" id="WP_280616804.1">
    <property type="nucleotide sequence ID" value="NZ_JAROYP010000006.1"/>
</dbReference>
<protein>
    <recommendedName>
        <fullName evidence="4">DUF3899 domain-containing protein</fullName>
    </recommendedName>
</protein>
<accession>A0AAW6SWK8</accession>
<reference evidence="2" key="1">
    <citation type="submission" date="2023-03" db="EMBL/GenBank/DDBJ databases">
        <title>Bacterial isolates from washroom surfaces on a university campus.</title>
        <authorList>
            <person name="Holman D.B."/>
            <person name="Gzyl K.E."/>
            <person name="Taheri A.E."/>
        </authorList>
    </citation>
    <scope>NUCLEOTIDE SEQUENCE</scope>
    <source>
        <strain evidence="2">RD03</strain>
    </source>
</reference>
<sequence>MKKMIWLVITLGLILLVNWGIARLFNSSFLDWSFLTGLLATIIISFFNSSGGFASELTNSKLQSSNEDNELEVEVWTRLDKVERSFRATPSFYLALSYTIITGILTFIFYKDYIFTK</sequence>
<keyword evidence="1" id="KW-0472">Membrane</keyword>
<evidence type="ECO:0000313" key="2">
    <source>
        <dbReference type="EMBL" id="MDH5161657.1"/>
    </source>
</evidence>
<organism evidence="2 3">
    <name type="scientific">Heyndrickxia oleronia</name>
    <dbReference type="NCBI Taxonomy" id="38875"/>
    <lineage>
        <taxon>Bacteria</taxon>
        <taxon>Bacillati</taxon>
        <taxon>Bacillota</taxon>
        <taxon>Bacilli</taxon>
        <taxon>Bacillales</taxon>
        <taxon>Bacillaceae</taxon>
        <taxon>Heyndrickxia</taxon>
    </lineage>
</organism>
<keyword evidence="1" id="KW-0812">Transmembrane</keyword>
<evidence type="ECO:0000256" key="1">
    <source>
        <dbReference type="SAM" id="Phobius"/>
    </source>
</evidence>
<feature type="transmembrane region" description="Helical" evidence="1">
    <location>
        <begin position="32"/>
        <end position="54"/>
    </location>
</feature>
<gene>
    <name evidence="2" type="ORF">P5X88_11960</name>
</gene>
<dbReference type="AlphaFoldDB" id="A0AAW6SWK8"/>
<proteinExistence type="predicted"/>
<keyword evidence="1" id="KW-1133">Transmembrane helix</keyword>
<feature type="transmembrane region" description="Helical" evidence="1">
    <location>
        <begin position="91"/>
        <end position="110"/>
    </location>
</feature>
<dbReference type="Proteomes" id="UP001159179">
    <property type="component" value="Unassembled WGS sequence"/>
</dbReference>
<evidence type="ECO:0008006" key="4">
    <source>
        <dbReference type="Google" id="ProtNLM"/>
    </source>
</evidence>
<dbReference type="EMBL" id="JAROYP010000006">
    <property type="protein sequence ID" value="MDH5161657.1"/>
    <property type="molecule type" value="Genomic_DNA"/>
</dbReference>
<evidence type="ECO:0000313" key="3">
    <source>
        <dbReference type="Proteomes" id="UP001159179"/>
    </source>
</evidence>
<name>A0AAW6SWK8_9BACI</name>